<gene>
    <name evidence="1" type="ORF">FRIFI_0294</name>
</gene>
<dbReference type="Proteomes" id="UP000245695">
    <property type="component" value="Chromosome 1"/>
</dbReference>
<evidence type="ECO:0000313" key="2">
    <source>
        <dbReference type="Proteomes" id="UP000245695"/>
    </source>
</evidence>
<sequence length="88" mass="10408">MKIKDINWKDISYLKEGNNTQRKSYEILKRINIFEVLKDYNPILIGTIPIQINIESSDLDIVCEVENFVTFKEVLVNEFEIRKGFKVI</sequence>
<evidence type="ECO:0008006" key="3">
    <source>
        <dbReference type="Google" id="ProtNLM"/>
    </source>
</evidence>
<keyword evidence="2" id="KW-1185">Reference proteome</keyword>
<organism evidence="1 2">
    <name type="scientific">Romboutsia hominis</name>
    <dbReference type="NCBI Taxonomy" id="1507512"/>
    <lineage>
        <taxon>Bacteria</taxon>
        <taxon>Bacillati</taxon>
        <taxon>Bacillota</taxon>
        <taxon>Clostridia</taxon>
        <taxon>Peptostreptococcales</taxon>
        <taxon>Peptostreptococcaceae</taxon>
        <taxon>Romboutsia</taxon>
    </lineage>
</organism>
<reference evidence="1 2" key="1">
    <citation type="submission" date="2014-09" db="EMBL/GenBank/DDBJ databases">
        <authorList>
            <person name="Hornung B.V."/>
        </authorList>
    </citation>
    <scope>NUCLEOTIDE SEQUENCE [LARGE SCALE GENOMIC DNA]</scope>
    <source>
        <strain evidence="1 2">FRIFI</strain>
    </source>
</reference>
<dbReference type="Pfam" id="PF14091">
    <property type="entry name" value="DUF4269"/>
    <property type="match status" value="1"/>
</dbReference>
<accession>A0A2P2BS85</accession>
<proteinExistence type="predicted"/>
<evidence type="ECO:0000313" key="1">
    <source>
        <dbReference type="EMBL" id="CEI71844.1"/>
    </source>
</evidence>
<dbReference type="EMBL" id="LN650648">
    <property type="protein sequence ID" value="CEI71844.1"/>
    <property type="molecule type" value="Genomic_DNA"/>
</dbReference>
<name>A0A2P2BS85_9FIRM</name>
<dbReference type="AlphaFoldDB" id="A0A2P2BS85"/>
<dbReference type="InterPro" id="IPR025365">
    <property type="entry name" value="DUF4269"/>
</dbReference>
<dbReference type="KEGG" id="rhom:FRIFI_0294"/>
<protein>
    <recommendedName>
        <fullName evidence="3">DUF4269 domain-containing protein</fullName>
    </recommendedName>
</protein>